<evidence type="ECO:0000256" key="1">
    <source>
        <dbReference type="ARBA" id="ARBA00023015"/>
    </source>
</evidence>
<dbReference type="SUPFAM" id="SSF55136">
    <property type="entry name" value="Probable bacterial effector-binding domain"/>
    <property type="match status" value="1"/>
</dbReference>
<evidence type="ECO:0000313" key="5">
    <source>
        <dbReference type="EMBL" id="RGD74418.1"/>
    </source>
</evidence>
<dbReference type="PANTHER" id="PTHR47504">
    <property type="entry name" value="RIGHT ORIGIN-BINDING PROTEIN"/>
    <property type="match status" value="1"/>
</dbReference>
<dbReference type="SUPFAM" id="SSF46689">
    <property type="entry name" value="Homeodomain-like"/>
    <property type="match status" value="1"/>
</dbReference>
<evidence type="ECO:0000256" key="2">
    <source>
        <dbReference type="ARBA" id="ARBA00023125"/>
    </source>
</evidence>
<dbReference type="Gene3D" id="1.10.10.60">
    <property type="entry name" value="Homeodomain-like"/>
    <property type="match status" value="2"/>
</dbReference>
<dbReference type="SMART" id="SM00342">
    <property type="entry name" value="HTH_ARAC"/>
    <property type="match status" value="1"/>
</dbReference>
<dbReference type="GO" id="GO:0043565">
    <property type="term" value="F:sequence-specific DNA binding"/>
    <property type="evidence" value="ECO:0007669"/>
    <property type="project" value="InterPro"/>
</dbReference>
<evidence type="ECO:0000259" key="4">
    <source>
        <dbReference type="PROSITE" id="PS01124"/>
    </source>
</evidence>
<protein>
    <submittedName>
        <fullName evidence="5">AraC family transcriptional regulator</fullName>
    </submittedName>
</protein>
<dbReference type="InterPro" id="IPR018060">
    <property type="entry name" value="HTH_AraC"/>
</dbReference>
<accession>A0A3E3E0F7</accession>
<dbReference type="SMART" id="SM00871">
    <property type="entry name" value="AraC_E_bind"/>
    <property type="match status" value="1"/>
</dbReference>
<organism evidence="5 6">
    <name type="scientific">Anaerofustis stercorihominis</name>
    <dbReference type="NCBI Taxonomy" id="214853"/>
    <lineage>
        <taxon>Bacteria</taxon>
        <taxon>Bacillati</taxon>
        <taxon>Bacillota</taxon>
        <taxon>Clostridia</taxon>
        <taxon>Eubacteriales</taxon>
        <taxon>Eubacteriaceae</taxon>
        <taxon>Anaerofustis</taxon>
    </lineage>
</organism>
<dbReference type="InterPro" id="IPR029441">
    <property type="entry name" value="Cass2"/>
</dbReference>
<dbReference type="Gene3D" id="3.20.80.10">
    <property type="entry name" value="Regulatory factor, effector binding domain"/>
    <property type="match status" value="1"/>
</dbReference>
<dbReference type="PRINTS" id="PR00032">
    <property type="entry name" value="HTHARAC"/>
</dbReference>
<keyword evidence="3" id="KW-0804">Transcription</keyword>
<dbReference type="EMBL" id="QUSM01000003">
    <property type="protein sequence ID" value="RGD74418.1"/>
    <property type="molecule type" value="Genomic_DNA"/>
</dbReference>
<sequence length="286" mass="33495">MQWNEKLQIIIDYVEDHLQRKEESIDRDEIEKIAGCSYGFFQKVFSYMNDISFSEYIRLRKLTLAGYDLKSSDIKVVDLSYKYGYDSPTSFTKAFQQFHGVSPSEARKGDIKLNVYPKMRISVKQKYSWKIEHTKPFRLIGKSIKVLCDENADKKIPEIWSNSQKDGTFHKLVLADTADNKGMFGVMRGYDKEKNEMEYSIMVISNKELPDGFTELTVPEASWAIFDLRGAPPKSVQEGWKYLNEEWILNYPFKHADCPELEWYSDGNVFDDDYLSQIWIPIIEEE</sequence>
<dbReference type="PANTHER" id="PTHR47504:SF5">
    <property type="entry name" value="RIGHT ORIGIN-BINDING PROTEIN"/>
    <property type="match status" value="1"/>
</dbReference>
<evidence type="ECO:0000313" key="6">
    <source>
        <dbReference type="Proteomes" id="UP000261212"/>
    </source>
</evidence>
<dbReference type="Proteomes" id="UP000261212">
    <property type="component" value="Unassembled WGS sequence"/>
</dbReference>
<feature type="domain" description="HTH araC/xylS-type" evidence="4">
    <location>
        <begin position="8"/>
        <end position="109"/>
    </location>
</feature>
<reference evidence="5 6" key="1">
    <citation type="submission" date="2018-08" db="EMBL/GenBank/DDBJ databases">
        <title>A genome reference for cultivated species of the human gut microbiota.</title>
        <authorList>
            <person name="Zou Y."/>
            <person name="Xue W."/>
            <person name="Luo G."/>
        </authorList>
    </citation>
    <scope>NUCLEOTIDE SEQUENCE [LARGE SCALE GENOMIC DNA]</scope>
    <source>
        <strain evidence="5 6">AM25-6</strain>
    </source>
</reference>
<dbReference type="InterPro" id="IPR010499">
    <property type="entry name" value="AraC_E-bd"/>
</dbReference>
<name>A0A3E3E0F7_9FIRM</name>
<dbReference type="InterPro" id="IPR050959">
    <property type="entry name" value="MarA-like"/>
</dbReference>
<keyword evidence="1" id="KW-0805">Transcription regulation</keyword>
<dbReference type="PROSITE" id="PS01124">
    <property type="entry name" value="HTH_ARAC_FAMILY_2"/>
    <property type="match status" value="1"/>
</dbReference>
<proteinExistence type="predicted"/>
<comment type="caution">
    <text evidence="5">The sequence shown here is derived from an EMBL/GenBank/DDBJ whole genome shotgun (WGS) entry which is preliminary data.</text>
</comment>
<dbReference type="Pfam" id="PF12833">
    <property type="entry name" value="HTH_18"/>
    <property type="match status" value="1"/>
</dbReference>
<gene>
    <name evidence="5" type="ORF">DW687_06535</name>
</gene>
<dbReference type="AlphaFoldDB" id="A0A3E3E0F7"/>
<evidence type="ECO:0000256" key="3">
    <source>
        <dbReference type="ARBA" id="ARBA00023163"/>
    </source>
</evidence>
<dbReference type="Pfam" id="PF14526">
    <property type="entry name" value="Cass2"/>
    <property type="match status" value="1"/>
</dbReference>
<dbReference type="InterPro" id="IPR011256">
    <property type="entry name" value="Reg_factor_effector_dom_sf"/>
</dbReference>
<dbReference type="InterPro" id="IPR009057">
    <property type="entry name" value="Homeodomain-like_sf"/>
</dbReference>
<keyword evidence="2" id="KW-0238">DNA-binding</keyword>
<dbReference type="InterPro" id="IPR020449">
    <property type="entry name" value="Tscrpt_reg_AraC-type_HTH"/>
</dbReference>
<dbReference type="RefSeq" id="WP_117532135.1">
    <property type="nucleotide sequence ID" value="NZ_QUSM01000003.1"/>
</dbReference>
<dbReference type="GO" id="GO:0003700">
    <property type="term" value="F:DNA-binding transcription factor activity"/>
    <property type="evidence" value="ECO:0007669"/>
    <property type="project" value="InterPro"/>
</dbReference>